<evidence type="ECO:0000256" key="4">
    <source>
        <dbReference type="ARBA" id="ARBA00022676"/>
    </source>
</evidence>
<name>A0A2I0IID7_PUNGR</name>
<dbReference type="Pfam" id="PF01501">
    <property type="entry name" value="Glyco_transf_8"/>
    <property type="match status" value="1"/>
</dbReference>
<feature type="compositionally biased region" description="Pro residues" evidence="8">
    <location>
        <begin position="38"/>
        <end position="61"/>
    </location>
</feature>
<comment type="caution">
    <text evidence="9">The sequence shown here is derived from an EMBL/GenBank/DDBJ whole genome shotgun (WGS) entry which is preliminary data.</text>
</comment>
<evidence type="ECO:0000256" key="5">
    <source>
        <dbReference type="ARBA" id="ARBA00022679"/>
    </source>
</evidence>
<dbReference type="EMBL" id="PGOL01002987">
    <property type="protein sequence ID" value="PKI43758.1"/>
    <property type="molecule type" value="Genomic_DNA"/>
</dbReference>
<comment type="similarity">
    <text evidence="3 7">Belongs to the glycosyltransferase 8 family.</text>
</comment>
<keyword evidence="6" id="KW-0812">Transmembrane</keyword>
<proteinExistence type="inferred from homology"/>
<evidence type="ECO:0000313" key="10">
    <source>
        <dbReference type="Proteomes" id="UP000233551"/>
    </source>
</evidence>
<feature type="region of interest" description="Disordered" evidence="8">
    <location>
        <begin position="28"/>
        <end position="61"/>
    </location>
</feature>
<protein>
    <recommendedName>
        <fullName evidence="7">Hexosyltransferase</fullName>
        <ecNumber evidence="7">2.4.1.-</ecNumber>
    </recommendedName>
</protein>
<dbReference type="AlphaFoldDB" id="A0A2I0IID7"/>
<accession>A0A2I0IID7</accession>
<dbReference type="STRING" id="22663.A0A2I0IID7"/>
<dbReference type="Gene3D" id="3.90.550.10">
    <property type="entry name" value="Spore Coat Polysaccharide Biosynthesis Protein SpsA, Chain A"/>
    <property type="match status" value="1"/>
</dbReference>
<dbReference type="GO" id="GO:0016757">
    <property type="term" value="F:glycosyltransferase activity"/>
    <property type="evidence" value="ECO:0007669"/>
    <property type="project" value="UniProtKB-KW"/>
</dbReference>
<evidence type="ECO:0000256" key="7">
    <source>
        <dbReference type="RuleBase" id="RU362027"/>
    </source>
</evidence>
<keyword evidence="4" id="KW-0328">Glycosyltransferase</keyword>
<dbReference type="GO" id="GO:0016020">
    <property type="term" value="C:membrane"/>
    <property type="evidence" value="ECO:0007669"/>
    <property type="project" value="UniProtKB-SubCell"/>
</dbReference>
<sequence>MPADANDTVCPQPDAAVHVAMTLDDSLPPWAPWQRSTPPAPRTSPSISPPPASSLPPSTPPLIPGSITRSYLSTLLTPCVHKVVYLDSDTLLVDDIADLAATPLRIVLAAPEYRSANFTSYFTQAFWASPKLSLTFSDRKGGPC</sequence>
<dbReference type="SUPFAM" id="SSF53448">
    <property type="entry name" value="Nucleotide-diphospho-sugar transferases"/>
    <property type="match status" value="1"/>
</dbReference>
<dbReference type="EC" id="2.4.1.-" evidence="7"/>
<dbReference type="GO" id="GO:0005794">
    <property type="term" value="C:Golgi apparatus"/>
    <property type="evidence" value="ECO:0007669"/>
    <property type="project" value="TreeGrafter"/>
</dbReference>
<comment type="subcellular location">
    <subcellularLocation>
        <location evidence="1">Membrane</location>
        <topology evidence="1">Single-pass type II membrane protein</topology>
    </subcellularLocation>
</comment>
<evidence type="ECO:0000256" key="6">
    <source>
        <dbReference type="ARBA" id="ARBA00022968"/>
    </source>
</evidence>
<dbReference type="Proteomes" id="UP000233551">
    <property type="component" value="Unassembled WGS sequence"/>
</dbReference>
<evidence type="ECO:0000256" key="1">
    <source>
        <dbReference type="ARBA" id="ARBA00004606"/>
    </source>
</evidence>
<organism evidence="9 10">
    <name type="scientific">Punica granatum</name>
    <name type="common">Pomegranate</name>
    <dbReference type="NCBI Taxonomy" id="22663"/>
    <lineage>
        <taxon>Eukaryota</taxon>
        <taxon>Viridiplantae</taxon>
        <taxon>Streptophyta</taxon>
        <taxon>Embryophyta</taxon>
        <taxon>Tracheophyta</taxon>
        <taxon>Spermatophyta</taxon>
        <taxon>Magnoliopsida</taxon>
        <taxon>eudicotyledons</taxon>
        <taxon>Gunneridae</taxon>
        <taxon>Pentapetalae</taxon>
        <taxon>rosids</taxon>
        <taxon>malvids</taxon>
        <taxon>Myrtales</taxon>
        <taxon>Lythraceae</taxon>
        <taxon>Punica</taxon>
    </lineage>
</organism>
<dbReference type="PANTHER" id="PTHR13778:SF16">
    <property type="entry name" value="GALACTURONOSYLTRANSFERASE-LIKE 1-RELATED"/>
    <property type="match status" value="1"/>
</dbReference>
<gene>
    <name evidence="9" type="ORF">CRG98_035864</name>
</gene>
<dbReference type="InterPro" id="IPR002495">
    <property type="entry name" value="Glyco_trans_8"/>
</dbReference>
<keyword evidence="6" id="KW-0735">Signal-anchor</keyword>
<keyword evidence="5" id="KW-0808">Transferase</keyword>
<dbReference type="InterPro" id="IPR029044">
    <property type="entry name" value="Nucleotide-diphossugar_trans"/>
</dbReference>
<keyword evidence="10" id="KW-1185">Reference proteome</keyword>
<dbReference type="InterPro" id="IPR050748">
    <property type="entry name" value="Glycosyltrans_8_dom-fam"/>
</dbReference>
<reference evidence="9 10" key="1">
    <citation type="submission" date="2017-11" db="EMBL/GenBank/DDBJ databases">
        <title>De-novo sequencing of pomegranate (Punica granatum L.) genome.</title>
        <authorList>
            <person name="Akparov Z."/>
            <person name="Amiraslanov A."/>
            <person name="Hajiyeva S."/>
            <person name="Abbasov M."/>
            <person name="Kaur K."/>
            <person name="Hamwieh A."/>
            <person name="Solovyev V."/>
            <person name="Salamov A."/>
            <person name="Braich B."/>
            <person name="Kosarev P."/>
            <person name="Mahmoud A."/>
            <person name="Hajiyev E."/>
            <person name="Babayeva S."/>
            <person name="Izzatullayeva V."/>
            <person name="Mammadov A."/>
            <person name="Mammadov A."/>
            <person name="Sharifova S."/>
            <person name="Ojaghi J."/>
            <person name="Eynullazada K."/>
            <person name="Bayramov B."/>
            <person name="Abdulazimova A."/>
            <person name="Shahmuradov I."/>
        </authorList>
    </citation>
    <scope>NUCLEOTIDE SEQUENCE [LARGE SCALE GENOMIC DNA]</scope>
    <source>
        <strain evidence="10">cv. AG2017</strain>
        <tissue evidence="9">Leaf</tissue>
    </source>
</reference>
<evidence type="ECO:0000313" key="9">
    <source>
        <dbReference type="EMBL" id="PKI43758.1"/>
    </source>
</evidence>
<evidence type="ECO:0000256" key="3">
    <source>
        <dbReference type="ARBA" id="ARBA00006351"/>
    </source>
</evidence>
<dbReference type="PANTHER" id="PTHR13778">
    <property type="entry name" value="GLYCOSYLTRANSFERASE 8 DOMAIN-CONTAINING PROTEIN"/>
    <property type="match status" value="1"/>
</dbReference>
<evidence type="ECO:0000256" key="2">
    <source>
        <dbReference type="ARBA" id="ARBA00004877"/>
    </source>
</evidence>
<evidence type="ECO:0000256" key="8">
    <source>
        <dbReference type="SAM" id="MobiDB-lite"/>
    </source>
</evidence>
<comment type="pathway">
    <text evidence="2">Glycan metabolism; pectin biosynthesis.</text>
</comment>